<protein>
    <submittedName>
        <fullName evidence="1">Uncharacterized protein</fullName>
    </submittedName>
</protein>
<dbReference type="AlphaFoldDB" id="A0A4U3ERX3"/>
<sequence>MINNKYHIQYDFMLCFDYHIPCRFPAAQIRKDTEPDLSPPVAVFCARPHILCLSQLQTPLDTGCVRERQERAWLSGRGKPRVMLPENA</sequence>
<reference evidence="1 2" key="1">
    <citation type="journal article" date="2019" name="Sci. Rep.">
        <title>Differences in resource use lead to coexistence of seed-transmitted microbial populations.</title>
        <authorList>
            <person name="Torres-Cortes G."/>
            <person name="Garcia B.J."/>
            <person name="Compant S."/>
            <person name="Rezki S."/>
            <person name="Jones P."/>
            <person name="Preveaux A."/>
            <person name="Briand M."/>
            <person name="Roulet A."/>
            <person name="Bouchez O."/>
            <person name="Jacobson D."/>
            <person name="Barret M."/>
        </authorList>
    </citation>
    <scope>NUCLEOTIDE SEQUENCE [LARGE SCALE GENOMIC DNA]</scope>
    <source>
        <strain evidence="1 2">CFBP13511</strain>
    </source>
</reference>
<dbReference type="Proteomes" id="UP000306393">
    <property type="component" value="Unassembled WGS sequence"/>
</dbReference>
<gene>
    <name evidence="1" type="ORF">EpCFBP13511_23425</name>
</gene>
<evidence type="ECO:0000313" key="2">
    <source>
        <dbReference type="Proteomes" id="UP000306393"/>
    </source>
</evidence>
<organism evidence="1 2">
    <name type="scientific">Erwinia persicina</name>
    <dbReference type="NCBI Taxonomy" id="55211"/>
    <lineage>
        <taxon>Bacteria</taxon>
        <taxon>Pseudomonadati</taxon>
        <taxon>Pseudomonadota</taxon>
        <taxon>Gammaproteobacteria</taxon>
        <taxon>Enterobacterales</taxon>
        <taxon>Erwiniaceae</taxon>
        <taxon>Erwinia</taxon>
    </lineage>
</organism>
<proteinExistence type="predicted"/>
<accession>A0A4U3ERX3</accession>
<comment type="caution">
    <text evidence="1">The sequence shown here is derived from an EMBL/GenBank/DDBJ whole genome shotgun (WGS) entry which is preliminary data.</text>
</comment>
<dbReference type="EMBL" id="QGAC01000044">
    <property type="protein sequence ID" value="TKJ82890.1"/>
    <property type="molecule type" value="Genomic_DNA"/>
</dbReference>
<evidence type="ECO:0000313" key="1">
    <source>
        <dbReference type="EMBL" id="TKJ82890.1"/>
    </source>
</evidence>
<name>A0A4U3ERX3_9GAMM</name>